<dbReference type="AlphaFoldDB" id="A0A317SIY2"/>
<protein>
    <submittedName>
        <fullName evidence="2">Uncharacterized protein</fullName>
    </submittedName>
</protein>
<feature type="region of interest" description="Disordered" evidence="1">
    <location>
        <begin position="153"/>
        <end position="199"/>
    </location>
</feature>
<gene>
    <name evidence="2" type="ORF">C7212DRAFT_347545</name>
</gene>
<name>A0A317SIY2_9PEZI</name>
<keyword evidence="3" id="KW-1185">Reference proteome</keyword>
<reference evidence="2 3" key="1">
    <citation type="submission" date="2018-03" db="EMBL/GenBank/DDBJ databases">
        <title>Genomes of Pezizomycetes fungi and the evolution of truffles.</title>
        <authorList>
            <person name="Murat C."/>
            <person name="Payen T."/>
            <person name="Noel B."/>
            <person name="Kuo A."/>
            <person name="Martin F.M."/>
        </authorList>
    </citation>
    <scope>NUCLEOTIDE SEQUENCE [LARGE SCALE GENOMIC DNA]</scope>
    <source>
        <strain evidence="2">091103-1</strain>
    </source>
</reference>
<proteinExistence type="predicted"/>
<evidence type="ECO:0000313" key="2">
    <source>
        <dbReference type="EMBL" id="PWW73396.1"/>
    </source>
</evidence>
<sequence length="232" mass="23954">MDIYEPPSHVSSPQVITQSAGSWRAAERGSAHSSPYPFRAVTSAPLPTGLSSPAPLNAAQIAVVHSLDAIPSAFVVPYVVDDLYELSEGESIIIPLLCAIARMLASSCPSAPPPNVVALEASVVLLSAHLVPSAPAPPPCSFARVVTVAALPPSQPQTPAQGKKKGKKKRNSDSSAEVAKASAEITHAKGPSASPTAARRFFASRTDALPQASAQQVIQVFPDTAANALREA</sequence>
<comment type="caution">
    <text evidence="2">The sequence shown here is derived from an EMBL/GenBank/DDBJ whole genome shotgun (WGS) entry which is preliminary data.</text>
</comment>
<dbReference type="EMBL" id="PYWC01000080">
    <property type="protein sequence ID" value="PWW73396.1"/>
    <property type="molecule type" value="Genomic_DNA"/>
</dbReference>
<accession>A0A317SIY2</accession>
<evidence type="ECO:0000256" key="1">
    <source>
        <dbReference type="SAM" id="MobiDB-lite"/>
    </source>
</evidence>
<organism evidence="2 3">
    <name type="scientific">Tuber magnatum</name>
    <name type="common">white Piedmont truffle</name>
    <dbReference type="NCBI Taxonomy" id="42249"/>
    <lineage>
        <taxon>Eukaryota</taxon>
        <taxon>Fungi</taxon>
        <taxon>Dikarya</taxon>
        <taxon>Ascomycota</taxon>
        <taxon>Pezizomycotina</taxon>
        <taxon>Pezizomycetes</taxon>
        <taxon>Pezizales</taxon>
        <taxon>Tuberaceae</taxon>
        <taxon>Tuber</taxon>
    </lineage>
</organism>
<dbReference type="Proteomes" id="UP000246991">
    <property type="component" value="Unassembled WGS sequence"/>
</dbReference>
<evidence type="ECO:0000313" key="3">
    <source>
        <dbReference type="Proteomes" id="UP000246991"/>
    </source>
</evidence>